<proteinExistence type="predicted"/>
<sequence length="310" mass="35567">MLIRFLSGLEKEITVTCHALDLPDKPGLGGGPNLWKSKTRLLIEACPIEGQQDEEKFEIFSDIDITIYRPFRERLPALMEGYDILFQREWLWEKSRANIGFIVFRCTPAVRAFWEEILRRVEVNNVWDQEAVNMLLEDKDFLEKNKIKAGFLPEEFWCFSMGALPDSPCVIHHANCATSMAKKWLQMTLYQPLFASSSCHQQGAFATVVRKLTNRVWSCGKLDRRNLIGQFAIGDDGAVQPHNGKIDFQHVTVTDGGLVLHRKGEKLKSILDEFYVDAHRGRMLCAGRLCPEDFLSARQRNGFFFMHAPL</sequence>
<organism evidence="2 3">
    <name type="scientific">Gluconacetobacter sacchari</name>
    <dbReference type="NCBI Taxonomy" id="92759"/>
    <lineage>
        <taxon>Bacteria</taxon>
        <taxon>Pseudomonadati</taxon>
        <taxon>Pseudomonadota</taxon>
        <taxon>Alphaproteobacteria</taxon>
        <taxon>Acetobacterales</taxon>
        <taxon>Acetobacteraceae</taxon>
        <taxon>Gluconacetobacter</taxon>
    </lineage>
</organism>
<feature type="domain" description="Nucleotide-diphospho-sugar transferase" evidence="1">
    <location>
        <begin position="59"/>
        <end position="185"/>
    </location>
</feature>
<dbReference type="InterPro" id="IPR052636">
    <property type="entry name" value="UDP-D-xylose:L-fucose_XylT"/>
</dbReference>
<gene>
    <name evidence="2" type="ORF">HLH48_16320</name>
</gene>
<evidence type="ECO:0000313" key="2">
    <source>
        <dbReference type="EMBL" id="MBB2161710.1"/>
    </source>
</evidence>
<protein>
    <recommendedName>
        <fullName evidence="1">Nucleotide-diphospho-sugar transferase domain-containing protein</fullName>
    </recommendedName>
</protein>
<dbReference type="AlphaFoldDB" id="A0A7W4IF50"/>
<dbReference type="PANTHER" id="PTHR47032:SF1">
    <property type="entry name" value="UDP-D-XYLOSE:L-FUCOSE ALPHA-1,3-D-XYLOSYLTRANSFERASE-RELATED"/>
    <property type="match status" value="1"/>
</dbReference>
<accession>A0A7W4IF50</accession>
<evidence type="ECO:0000259" key="1">
    <source>
        <dbReference type="Pfam" id="PF03407"/>
    </source>
</evidence>
<dbReference type="InterPro" id="IPR005069">
    <property type="entry name" value="Nucl-diP-sugar_transferase"/>
</dbReference>
<comment type="caution">
    <text evidence="2">The sequence shown here is derived from an EMBL/GenBank/DDBJ whole genome shotgun (WGS) entry which is preliminary data.</text>
</comment>
<dbReference type="RefSeq" id="WP_182998539.1">
    <property type="nucleotide sequence ID" value="NZ_JABEQJ010000024.1"/>
</dbReference>
<name>A0A7W4IF50_9PROT</name>
<evidence type="ECO:0000313" key="3">
    <source>
        <dbReference type="Proteomes" id="UP000589085"/>
    </source>
</evidence>
<dbReference type="GO" id="GO:0016757">
    <property type="term" value="F:glycosyltransferase activity"/>
    <property type="evidence" value="ECO:0007669"/>
    <property type="project" value="TreeGrafter"/>
</dbReference>
<dbReference type="EMBL" id="JABEQJ010000024">
    <property type="protein sequence ID" value="MBB2161710.1"/>
    <property type="molecule type" value="Genomic_DNA"/>
</dbReference>
<dbReference type="PANTHER" id="PTHR47032">
    <property type="entry name" value="UDP-D-XYLOSE:L-FUCOSE ALPHA-1,3-D-XYLOSYLTRANSFERASE-RELATED"/>
    <property type="match status" value="1"/>
</dbReference>
<dbReference type="Proteomes" id="UP000589085">
    <property type="component" value="Unassembled WGS sequence"/>
</dbReference>
<dbReference type="Pfam" id="PF03407">
    <property type="entry name" value="Nucleotid_trans"/>
    <property type="match status" value="1"/>
</dbReference>
<reference evidence="2 3" key="1">
    <citation type="submission" date="2020-04" db="EMBL/GenBank/DDBJ databases">
        <title>Description of novel Gluconacetobacter.</title>
        <authorList>
            <person name="Sombolestani A."/>
        </authorList>
    </citation>
    <scope>NUCLEOTIDE SEQUENCE [LARGE SCALE GENOMIC DNA]</scope>
    <source>
        <strain evidence="2 3">LMG 19747</strain>
    </source>
</reference>